<evidence type="ECO:0000256" key="3">
    <source>
        <dbReference type="ARBA" id="ARBA00023121"/>
    </source>
</evidence>
<evidence type="ECO:0000256" key="5">
    <source>
        <dbReference type="SAM" id="SignalP"/>
    </source>
</evidence>
<keyword evidence="9" id="KW-1185">Reference proteome</keyword>
<dbReference type="EMBL" id="CM007890">
    <property type="protein sequence ID" value="OTG35751.1"/>
    <property type="molecule type" value="Genomic_DNA"/>
</dbReference>
<feature type="signal peptide" evidence="5">
    <location>
        <begin position="1"/>
        <end position="26"/>
    </location>
</feature>
<dbReference type="PRINTS" id="PR00382">
    <property type="entry name" value="LIPIDTRNSFER"/>
</dbReference>
<evidence type="ECO:0000259" key="6">
    <source>
        <dbReference type="SMART" id="SM00499"/>
    </source>
</evidence>
<evidence type="ECO:0000313" key="7">
    <source>
        <dbReference type="EMBL" id="KAF5820256.1"/>
    </source>
</evidence>
<feature type="domain" description="Bifunctional inhibitor/plant lipid transfer protein/seed storage helical" evidence="6">
    <location>
        <begin position="30"/>
        <end position="114"/>
    </location>
</feature>
<dbReference type="Gramene" id="mRNA:HanXRQr2_Chr01g0000191">
    <property type="protein sequence ID" value="mRNA:HanXRQr2_Chr01g0000191"/>
    <property type="gene ID" value="HanXRQr2_Chr01g0000191"/>
</dbReference>
<dbReference type="InterPro" id="IPR000528">
    <property type="entry name" value="Plant_nsLTP"/>
</dbReference>
<dbReference type="CDD" id="cd01960">
    <property type="entry name" value="nsLTP1"/>
    <property type="match status" value="1"/>
</dbReference>
<dbReference type="Gene3D" id="1.10.110.10">
    <property type="entry name" value="Plant lipid-transfer and hydrophobic proteins"/>
    <property type="match status" value="1"/>
</dbReference>
<evidence type="ECO:0000256" key="4">
    <source>
        <dbReference type="RuleBase" id="RU000628"/>
    </source>
</evidence>
<dbReference type="InParanoid" id="A0A251VM28"/>
<dbReference type="AlphaFoldDB" id="A0A251VM28"/>
<keyword evidence="3 4" id="KW-0446">Lipid-binding</keyword>
<keyword evidence="2 4" id="KW-0813">Transport</keyword>
<organism evidence="8 9">
    <name type="scientific">Helianthus annuus</name>
    <name type="common">Common sunflower</name>
    <dbReference type="NCBI Taxonomy" id="4232"/>
    <lineage>
        <taxon>Eukaryota</taxon>
        <taxon>Viridiplantae</taxon>
        <taxon>Streptophyta</taxon>
        <taxon>Embryophyta</taxon>
        <taxon>Tracheophyta</taxon>
        <taxon>Spermatophyta</taxon>
        <taxon>Magnoliopsida</taxon>
        <taxon>eudicotyledons</taxon>
        <taxon>Gunneridae</taxon>
        <taxon>Pentapetalae</taxon>
        <taxon>asterids</taxon>
        <taxon>campanulids</taxon>
        <taxon>Asterales</taxon>
        <taxon>Asteraceae</taxon>
        <taxon>Asteroideae</taxon>
        <taxon>Heliantheae alliance</taxon>
        <taxon>Heliantheae</taxon>
        <taxon>Helianthus</taxon>
    </lineage>
</organism>
<keyword evidence="5" id="KW-0732">Signal</keyword>
<sequence>MAASMLMKMACVVVACMVVLAPHAEAALTCGTVVSSLIPCLPYLRSGGVPPPACCGGVKKLNGAANNSADRKTACGCLKNAYSSNPGINSGNAASLPSKCGVNIPYKISPNTDCSKVQ</sequence>
<dbReference type="OMA" id="CGLQLPY"/>
<dbReference type="EMBL" id="MNCJ02000316">
    <property type="protein sequence ID" value="KAF5820256.1"/>
    <property type="molecule type" value="Genomic_DNA"/>
</dbReference>
<dbReference type="SMART" id="SM00499">
    <property type="entry name" value="AAI"/>
    <property type="match status" value="1"/>
</dbReference>
<evidence type="ECO:0000256" key="2">
    <source>
        <dbReference type="ARBA" id="ARBA00022448"/>
    </source>
</evidence>
<dbReference type="SMR" id="A0A251VM28"/>
<dbReference type="InterPro" id="IPR036312">
    <property type="entry name" value="Bifun_inhib/LTP/seed_sf"/>
</dbReference>
<dbReference type="Pfam" id="PF00234">
    <property type="entry name" value="Tryp_alpha_amyl"/>
    <property type="match status" value="1"/>
</dbReference>
<evidence type="ECO:0000256" key="1">
    <source>
        <dbReference type="ARBA" id="ARBA00009748"/>
    </source>
</evidence>
<reference evidence="8" key="2">
    <citation type="submission" date="2017-02" db="EMBL/GenBank/DDBJ databases">
        <title>Sunflower complete genome.</title>
        <authorList>
            <person name="Langlade N."/>
            <person name="Munos S."/>
        </authorList>
    </citation>
    <scope>NUCLEOTIDE SEQUENCE [LARGE SCALE GENOMIC DNA]</scope>
    <source>
        <tissue evidence="8">Leaves</tissue>
    </source>
</reference>
<dbReference type="Proteomes" id="UP000215914">
    <property type="component" value="Chromosome 1"/>
</dbReference>
<feature type="chain" id="PRO_5012309906" description="Non-specific lipid-transfer protein" evidence="5">
    <location>
        <begin position="27"/>
        <end position="118"/>
    </location>
</feature>
<dbReference type="SUPFAM" id="SSF47699">
    <property type="entry name" value="Bifunctional inhibitor/lipid-transfer protein/seed storage 2S albumin"/>
    <property type="match status" value="1"/>
</dbReference>
<dbReference type="GO" id="GO:0006869">
    <property type="term" value="P:lipid transport"/>
    <property type="evidence" value="ECO:0007669"/>
    <property type="project" value="InterPro"/>
</dbReference>
<gene>
    <name evidence="8" type="primary">NLTP2</name>
    <name evidence="8" type="ORF">HannXRQ_Chr01g0000161</name>
    <name evidence="7" type="ORF">HanXRQr2_Chr01g0000191</name>
</gene>
<proteinExistence type="inferred from homology"/>
<evidence type="ECO:0000313" key="8">
    <source>
        <dbReference type="EMBL" id="OTG35751.1"/>
    </source>
</evidence>
<reference evidence="7 9" key="1">
    <citation type="journal article" date="2017" name="Nature">
        <title>The sunflower genome provides insights into oil metabolism, flowering and Asterid evolution.</title>
        <authorList>
            <person name="Badouin H."/>
            <person name="Gouzy J."/>
            <person name="Grassa C.J."/>
            <person name="Murat F."/>
            <person name="Staton S.E."/>
            <person name="Cottret L."/>
            <person name="Lelandais-Briere C."/>
            <person name="Owens G.L."/>
            <person name="Carrere S."/>
            <person name="Mayjonade B."/>
            <person name="Legrand L."/>
            <person name="Gill N."/>
            <person name="Kane N.C."/>
            <person name="Bowers J.E."/>
            <person name="Hubner S."/>
            <person name="Bellec A."/>
            <person name="Berard A."/>
            <person name="Berges H."/>
            <person name="Blanchet N."/>
            <person name="Boniface M.C."/>
            <person name="Brunel D."/>
            <person name="Catrice O."/>
            <person name="Chaidir N."/>
            <person name="Claudel C."/>
            <person name="Donnadieu C."/>
            <person name="Faraut T."/>
            <person name="Fievet G."/>
            <person name="Helmstetter N."/>
            <person name="King M."/>
            <person name="Knapp S.J."/>
            <person name="Lai Z."/>
            <person name="Le Paslier M.C."/>
            <person name="Lippi Y."/>
            <person name="Lorenzon L."/>
            <person name="Mandel J.R."/>
            <person name="Marage G."/>
            <person name="Marchand G."/>
            <person name="Marquand E."/>
            <person name="Bret-Mestries E."/>
            <person name="Morien E."/>
            <person name="Nambeesan S."/>
            <person name="Nguyen T."/>
            <person name="Pegot-Espagnet P."/>
            <person name="Pouilly N."/>
            <person name="Raftis F."/>
            <person name="Sallet E."/>
            <person name="Schiex T."/>
            <person name="Thomas J."/>
            <person name="Vandecasteele C."/>
            <person name="Vares D."/>
            <person name="Vear F."/>
            <person name="Vautrin S."/>
            <person name="Crespi M."/>
            <person name="Mangin B."/>
            <person name="Burke J.M."/>
            <person name="Salse J."/>
            <person name="Munos S."/>
            <person name="Vincourt P."/>
            <person name="Rieseberg L.H."/>
            <person name="Langlade N.B."/>
        </authorList>
    </citation>
    <scope>NUCLEOTIDE SEQUENCE [LARGE SCALE GENOMIC DNA]</scope>
    <source>
        <strain evidence="9">cv. SF193</strain>
        <tissue evidence="7">Leaves</tissue>
    </source>
</reference>
<dbReference type="GO" id="GO:0008289">
    <property type="term" value="F:lipid binding"/>
    <property type="evidence" value="ECO:0007669"/>
    <property type="project" value="UniProtKB-KW"/>
</dbReference>
<dbReference type="PANTHER" id="PTHR33076">
    <property type="entry name" value="NON-SPECIFIC LIPID-TRANSFER PROTEIN 2-RELATED"/>
    <property type="match status" value="1"/>
</dbReference>
<accession>A0A251VM28</accession>
<dbReference type="PROSITE" id="PS00597">
    <property type="entry name" value="PLANT_LTP"/>
    <property type="match status" value="1"/>
</dbReference>
<name>A0A251VM28_HELAN</name>
<dbReference type="FunCoup" id="A0A251VM28">
    <property type="interactions" value="1972"/>
</dbReference>
<dbReference type="OrthoDB" id="1890443at2759"/>
<evidence type="ECO:0000313" key="9">
    <source>
        <dbReference type="Proteomes" id="UP000215914"/>
    </source>
</evidence>
<comment type="function">
    <text evidence="4">Plant non-specific lipid-transfer proteins transfer phospholipids as well as galactolipids across membranes. May play a role in wax or cutin deposition in the cell walls of expanding epidermal cells and certain secretory tissues.</text>
</comment>
<protein>
    <recommendedName>
        <fullName evidence="4">Non-specific lipid-transfer protein</fullName>
    </recommendedName>
</protein>
<reference evidence="7" key="3">
    <citation type="submission" date="2020-06" db="EMBL/GenBank/DDBJ databases">
        <title>Helianthus annuus Genome sequencing and assembly Release 2.</title>
        <authorList>
            <person name="Gouzy J."/>
            <person name="Langlade N."/>
            <person name="Munos S."/>
        </authorList>
    </citation>
    <scope>NUCLEOTIDE SEQUENCE</scope>
    <source>
        <tissue evidence="7">Leaves</tissue>
    </source>
</reference>
<dbReference type="InterPro" id="IPR016140">
    <property type="entry name" value="Bifunc_inhib/LTP/seed_store"/>
</dbReference>
<comment type="similarity">
    <text evidence="1 4">Belongs to the plant LTP family.</text>
</comment>